<gene>
    <name evidence="1" type="ORF">KME07_21560</name>
</gene>
<evidence type="ECO:0000313" key="1">
    <source>
        <dbReference type="EMBL" id="MBW4468021.1"/>
    </source>
</evidence>
<dbReference type="EMBL" id="JAHHHV010000083">
    <property type="protein sequence ID" value="MBW4468021.1"/>
    <property type="molecule type" value="Genomic_DNA"/>
</dbReference>
<reference evidence="1" key="2">
    <citation type="journal article" date="2022" name="Microbiol. Resour. Announc.">
        <title>Metagenome Sequencing to Explore Phylogenomics of Terrestrial Cyanobacteria.</title>
        <authorList>
            <person name="Ward R.D."/>
            <person name="Stajich J.E."/>
            <person name="Johansen J.R."/>
            <person name="Huntemann M."/>
            <person name="Clum A."/>
            <person name="Foster B."/>
            <person name="Foster B."/>
            <person name="Roux S."/>
            <person name="Palaniappan K."/>
            <person name="Varghese N."/>
            <person name="Mukherjee S."/>
            <person name="Reddy T.B.K."/>
            <person name="Daum C."/>
            <person name="Copeland A."/>
            <person name="Chen I.A."/>
            <person name="Ivanova N.N."/>
            <person name="Kyrpides N.C."/>
            <person name="Shapiro N."/>
            <person name="Eloe-Fadrosh E.A."/>
            <person name="Pietrasiak N."/>
        </authorList>
    </citation>
    <scope>NUCLEOTIDE SEQUENCE</scope>
    <source>
        <strain evidence="1">GSE-TBD4-15B</strain>
    </source>
</reference>
<name>A0A951PE95_9CYAN</name>
<protein>
    <submittedName>
        <fullName evidence="1">Uncharacterized protein</fullName>
    </submittedName>
</protein>
<comment type="caution">
    <text evidence="1">The sequence shown here is derived from an EMBL/GenBank/DDBJ whole genome shotgun (WGS) entry which is preliminary data.</text>
</comment>
<organism evidence="1 2">
    <name type="scientific">Pegethrix bostrychoides GSE-TBD4-15B</name>
    <dbReference type="NCBI Taxonomy" id="2839662"/>
    <lineage>
        <taxon>Bacteria</taxon>
        <taxon>Bacillati</taxon>
        <taxon>Cyanobacteriota</taxon>
        <taxon>Cyanophyceae</taxon>
        <taxon>Oculatellales</taxon>
        <taxon>Oculatellaceae</taxon>
        <taxon>Pegethrix</taxon>
    </lineage>
</organism>
<evidence type="ECO:0000313" key="2">
    <source>
        <dbReference type="Proteomes" id="UP000707356"/>
    </source>
</evidence>
<sequence length="106" mass="12018">MNWGLGGEFIPLFSNAIYFRDILGGDKWLQRIQDVGFRFKALIDSIEGTAGETIVIELNSPEFNADVYSLISSPKPPPKPSLPTTVYFNRQRALNQDLEQMQRRGN</sequence>
<dbReference type="AlphaFoldDB" id="A0A951PE95"/>
<reference evidence="1" key="1">
    <citation type="submission" date="2021-05" db="EMBL/GenBank/DDBJ databases">
        <authorList>
            <person name="Pietrasiak N."/>
            <person name="Ward R."/>
            <person name="Stajich J.E."/>
            <person name="Kurbessoian T."/>
        </authorList>
    </citation>
    <scope>NUCLEOTIDE SEQUENCE</scope>
    <source>
        <strain evidence="1">GSE-TBD4-15B</strain>
    </source>
</reference>
<proteinExistence type="predicted"/>
<accession>A0A951PE95</accession>
<dbReference type="Proteomes" id="UP000707356">
    <property type="component" value="Unassembled WGS sequence"/>
</dbReference>